<dbReference type="GO" id="GO:0006491">
    <property type="term" value="P:N-glycan processing"/>
    <property type="evidence" value="ECO:0000318"/>
    <property type="project" value="GO_Central"/>
</dbReference>
<accession>A9USJ3</accession>
<evidence type="ECO:0000256" key="8">
    <source>
        <dbReference type="SAM" id="SignalP"/>
    </source>
</evidence>
<dbReference type="Pfam" id="PF21365">
    <property type="entry name" value="Glyco_hydro_31_3rd"/>
    <property type="match status" value="1"/>
</dbReference>
<dbReference type="SUPFAM" id="SSF57850">
    <property type="entry name" value="RING/U-box"/>
    <property type="match status" value="1"/>
</dbReference>
<dbReference type="GO" id="GO:0016567">
    <property type="term" value="P:protein ubiquitination"/>
    <property type="evidence" value="ECO:0007669"/>
    <property type="project" value="InterPro"/>
</dbReference>
<dbReference type="CDD" id="cd16655">
    <property type="entry name" value="RING-Ubox_WDSUB1-like"/>
    <property type="match status" value="1"/>
</dbReference>
<organism evidence="10 11">
    <name type="scientific">Monosiga brevicollis</name>
    <name type="common">Choanoflagellate</name>
    <dbReference type="NCBI Taxonomy" id="81824"/>
    <lineage>
        <taxon>Eukaryota</taxon>
        <taxon>Choanoflagellata</taxon>
        <taxon>Craspedida</taxon>
        <taxon>Salpingoecidae</taxon>
        <taxon>Monosiga</taxon>
    </lineage>
</organism>
<dbReference type="Gene3D" id="2.60.40.4040">
    <property type="match status" value="1"/>
</dbReference>
<dbReference type="PANTHER" id="PTHR22762:SF54">
    <property type="entry name" value="BCDNA.GH04962"/>
    <property type="match status" value="1"/>
</dbReference>
<dbReference type="InParanoid" id="A9USJ3"/>
<evidence type="ECO:0000259" key="9">
    <source>
        <dbReference type="PROSITE" id="PS51698"/>
    </source>
</evidence>
<sequence>MAMVGLAMAVFAAMGLGAPLDNLEVASTIVPAARHLRAAPYADWAHHHWVWLDHGGNGQADCLELAHDYISHNITIGAMDIDSTWEQGFNNFIPDTNKFPNMTDMIEQLHALDLRVIFWITSMVDTDSPNYADGEKHGYYLRNILNETGKMKWWHGTGSLVDYTNPDAVAWWHDQMDNMLDMNIDGWKCDGTDPYIVELIEPQGAQGPVTWHEYSHMYYGDFFNYTREKLGNDRLVMSRPVDAYGSFFVEFSPKYVMASGWVGDQDDTFDGLTQALKRYLQSAWRDYANFGSDIGGYRTPQKPRQSELFLRWAQLGAFSPLMENGGGGEHRPWMFDANGSTFVTDTYRNYVDTHYSLVSYLLSIGSAALENGTSVLHPMAPYDSLIDKIIDDFNPPTYAYLLGDRIFVNPINEAGDGQSTRVTFTLPNDSSWVSFVNASDRYSPGAQVTKNFSLAEFPVYQRAGYIVPRNAPRETSRITLSVAVDPSVRSDMFALRTSESAPHQGHGCEVTYTWKDDFTMELTVSQHQTLSFEWALTLADRPVAVTAHDGSAADFDYDELSHVVRVPVGVPTLAISQPRGRLKFSRRLEDLNNIEAMAAEPRASSWSAQEDDLADFESGASSAQQDEMLDDGRTRSAPAVTAAEAGADEPLPELQRGRSRPFLPSERSANSDAVPPSDFGDVNDEEDDETNTVIGGGSEAELELGSWPSLTREATLQLPQNEEVEAWQPTAFLDSRSTEEWLTAAPPQALAYRIVALEQALSRQRLKDASGYRTPRQPRASSIISFRDQASSTTRSLRSRKTEIPNEYLCSITYDIMVDPVVAADGFSYERESIARWFEEHTTSPMTGKELPSRILLPNHALRIVIRDFCEQKGVQLADLPVQQELSASDVQRHLASTVRPAFSSTGERSAFGPIGYAREDTSSINQFLLAQYQQQLQTESHLLGVPSQDSELGYNRLSAQAGARAPTSGRTGAADAERRTSTSVCRMM</sequence>
<dbReference type="CDD" id="cd06597">
    <property type="entry name" value="GH31_transferase_CtsY"/>
    <property type="match status" value="1"/>
</dbReference>
<keyword evidence="4" id="KW-0325">Glycoprotein</keyword>
<comment type="similarity">
    <text evidence="1 6">Belongs to the glycosyl hydrolase 31 family.</text>
</comment>
<keyword evidence="2 8" id="KW-0732">Signal</keyword>
<dbReference type="AlphaFoldDB" id="A9USJ3"/>
<dbReference type="RefSeq" id="XP_001743396.1">
    <property type="nucleotide sequence ID" value="XM_001743344.1"/>
</dbReference>
<keyword evidence="3 6" id="KW-0378">Hydrolase</keyword>
<evidence type="ECO:0000256" key="7">
    <source>
        <dbReference type="SAM" id="MobiDB-lite"/>
    </source>
</evidence>
<dbReference type="InterPro" id="IPR000322">
    <property type="entry name" value="Glyco_hydro_31_TIM"/>
</dbReference>
<feature type="compositionally biased region" description="Acidic residues" evidence="7">
    <location>
        <begin position="681"/>
        <end position="690"/>
    </location>
</feature>
<feature type="region of interest" description="Disordered" evidence="7">
    <location>
        <begin position="960"/>
        <end position="989"/>
    </location>
</feature>
<dbReference type="Gene3D" id="3.30.40.10">
    <property type="entry name" value="Zinc/RING finger domain, C3HC4 (zinc finger)"/>
    <property type="match status" value="1"/>
</dbReference>
<evidence type="ECO:0000256" key="2">
    <source>
        <dbReference type="ARBA" id="ARBA00022729"/>
    </source>
</evidence>
<evidence type="ECO:0000256" key="1">
    <source>
        <dbReference type="ARBA" id="ARBA00007806"/>
    </source>
</evidence>
<evidence type="ECO:0000256" key="5">
    <source>
        <dbReference type="ARBA" id="ARBA00023295"/>
    </source>
</evidence>
<evidence type="ECO:0000256" key="6">
    <source>
        <dbReference type="RuleBase" id="RU361185"/>
    </source>
</evidence>
<protein>
    <recommendedName>
        <fullName evidence="9">U-box domain-containing protein</fullName>
    </recommendedName>
</protein>
<keyword evidence="11" id="KW-1185">Reference proteome</keyword>
<evidence type="ECO:0000313" key="10">
    <source>
        <dbReference type="EMBL" id="EDQ92110.1"/>
    </source>
</evidence>
<dbReference type="SMART" id="SM00504">
    <property type="entry name" value="Ubox"/>
    <property type="match status" value="1"/>
</dbReference>
<feature type="region of interest" description="Disordered" evidence="7">
    <location>
        <begin position="600"/>
        <end position="706"/>
    </location>
</feature>
<dbReference type="InterPro" id="IPR017853">
    <property type="entry name" value="GH"/>
</dbReference>
<gene>
    <name evidence="10" type="ORF">MONBRDRAFT_22946</name>
</gene>
<dbReference type="SUPFAM" id="SSF51445">
    <property type="entry name" value="(Trans)glycosidases"/>
    <property type="match status" value="1"/>
</dbReference>
<feature type="domain" description="U-box" evidence="9">
    <location>
        <begin position="803"/>
        <end position="876"/>
    </location>
</feature>
<dbReference type="InterPro" id="IPR003613">
    <property type="entry name" value="Ubox_domain"/>
</dbReference>
<dbReference type="GeneID" id="5888499"/>
<dbReference type="Pfam" id="PF01055">
    <property type="entry name" value="Glyco_hydro_31_2nd"/>
    <property type="match status" value="1"/>
</dbReference>
<proteinExistence type="inferred from homology"/>
<dbReference type="GO" id="GO:0005975">
    <property type="term" value="P:carbohydrate metabolic process"/>
    <property type="evidence" value="ECO:0007669"/>
    <property type="project" value="InterPro"/>
</dbReference>
<evidence type="ECO:0000256" key="4">
    <source>
        <dbReference type="ARBA" id="ARBA00023180"/>
    </source>
</evidence>
<dbReference type="GO" id="GO:0090599">
    <property type="term" value="F:alpha-glucosidase activity"/>
    <property type="evidence" value="ECO:0000318"/>
    <property type="project" value="GO_Central"/>
</dbReference>
<dbReference type="Pfam" id="PF04564">
    <property type="entry name" value="U-box"/>
    <property type="match status" value="1"/>
</dbReference>
<dbReference type="InterPro" id="IPR013083">
    <property type="entry name" value="Znf_RING/FYVE/PHD"/>
</dbReference>
<dbReference type="InterPro" id="IPR048395">
    <property type="entry name" value="Glyco_hydro_31_C"/>
</dbReference>
<evidence type="ECO:0000256" key="3">
    <source>
        <dbReference type="ARBA" id="ARBA00022801"/>
    </source>
</evidence>
<dbReference type="eggNOG" id="KOG1066">
    <property type="taxonomic scope" value="Eukaryota"/>
</dbReference>
<evidence type="ECO:0000313" key="11">
    <source>
        <dbReference type="Proteomes" id="UP000001357"/>
    </source>
</evidence>
<reference evidence="10 11" key="1">
    <citation type="journal article" date="2008" name="Nature">
        <title>The genome of the choanoflagellate Monosiga brevicollis and the origin of metazoans.</title>
        <authorList>
            <consortium name="JGI Sequencing"/>
            <person name="King N."/>
            <person name="Westbrook M.J."/>
            <person name="Young S.L."/>
            <person name="Kuo A."/>
            <person name="Abedin M."/>
            <person name="Chapman J."/>
            <person name="Fairclough S."/>
            <person name="Hellsten U."/>
            <person name="Isogai Y."/>
            <person name="Letunic I."/>
            <person name="Marr M."/>
            <person name="Pincus D."/>
            <person name="Putnam N."/>
            <person name="Rokas A."/>
            <person name="Wright K.J."/>
            <person name="Zuzow R."/>
            <person name="Dirks W."/>
            <person name="Good M."/>
            <person name="Goodstein D."/>
            <person name="Lemons D."/>
            <person name="Li W."/>
            <person name="Lyons J.B."/>
            <person name="Morris A."/>
            <person name="Nichols S."/>
            <person name="Richter D.J."/>
            <person name="Salamov A."/>
            <person name="Bork P."/>
            <person name="Lim W.A."/>
            <person name="Manning G."/>
            <person name="Miller W.T."/>
            <person name="McGinnis W."/>
            <person name="Shapiro H."/>
            <person name="Tjian R."/>
            <person name="Grigoriev I.V."/>
            <person name="Rokhsar D."/>
        </authorList>
    </citation>
    <scope>NUCLEOTIDE SEQUENCE [LARGE SCALE GENOMIC DNA]</scope>
    <source>
        <strain evidence="11">MX1 / ATCC 50154</strain>
    </source>
</reference>
<name>A9USJ3_MONBE</name>
<keyword evidence="5 6" id="KW-0326">Glycosidase</keyword>
<dbReference type="KEGG" id="mbr:MONBRDRAFT_22946"/>
<dbReference type="Gene3D" id="3.20.20.80">
    <property type="entry name" value="Glycosidases"/>
    <property type="match status" value="1"/>
</dbReference>
<dbReference type="PROSITE" id="PS51698">
    <property type="entry name" value="U_BOX"/>
    <property type="match status" value="1"/>
</dbReference>
<dbReference type="SUPFAM" id="SSF51011">
    <property type="entry name" value="Glycosyl hydrolase domain"/>
    <property type="match status" value="1"/>
</dbReference>
<dbReference type="Proteomes" id="UP000001357">
    <property type="component" value="Unassembled WGS sequence"/>
</dbReference>
<dbReference type="PANTHER" id="PTHR22762">
    <property type="entry name" value="ALPHA-GLUCOSIDASE"/>
    <property type="match status" value="1"/>
</dbReference>
<dbReference type="GO" id="GO:0004842">
    <property type="term" value="F:ubiquitin-protein transferase activity"/>
    <property type="evidence" value="ECO:0007669"/>
    <property type="project" value="InterPro"/>
</dbReference>
<feature type="chain" id="PRO_5002744669" description="U-box domain-containing protein" evidence="8">
    <location>
        <begin position="18"/>
        <end position="989"/>
    </location>
</feature>
<dbReference type="EMBL" id="CH991544">
    <property type="protein sequence ID" value="EDQ92110.1"/>
    <property type="molecule type" value="Genomic_DNA"/>
</dbReference>
<dbReference type="STRING" id="81824.A9USJ3"/>
<feature type="signal peptide" evidence="8">
    <location>
        <begin position="1"/>
        <end position="17"/>
    </location>
</feature>